<gene>
    <name evidence="2" type="ORF">ACH5RR_023171</name>
</gene>
<evidence type="ECO:0000256" key="1">
    <source>
        <dbReference type="SAM" id="MobiDB-lite"/>
    </source>
</evidence>
<organism evidence="2 3">
    <name type="scientific">Cinchona calisaya</name>
    <dbReference type="NCBI Taxonomy" id="153742"/>
    <lineage>
        <taxon>Eukaryota</taxon>
        <taxon>Viridiplantae</taxon>
        <taxon>Streptophyta</taxon>
        <taxon>Embryophyta</taxon>
        <taxon>Tracheophyta</taxon>
        <taxon>Spermatophyta</taxon>
        <taxon>Magnoliopsida</taxon>
        <taxon>eudicotyledons</taxon>
        <taxon>Gunneridae</taxon>
        <taxon>Pentapetalae</taxon>
        <taxon>asterids</taxon>
        <taxon>lamiids</taxon>
        <taxon>Gentianales</taxon>
        <taxon>Rubiaceae</taxon>
        <taxon>Cinchonoideae</taxon>
        <taxon>Cinchoneae</taxon>
        <taxon>Cinchona</taxon>
    </lineage>
</organism>
<proteinExistence type="predicted"/>
<dbReference type="Proteomes" id="UP001630127">
    <property type="component" value="Unassembled WGS sequence"/>
</dbReference>
<dbReference type="EMBL" id="JBJUIK010000010">
    <property type="protein sequence ID" value="KAL3516269.1"/>
    <property type="molecule type" value="Genomic_DNA"/>
</dbReference>
<protein>
    <submittedName>
        <fullName evidence="2">Uncharacterized protein</fullName>
    </submittedName>
</protein>
<sequence>MVRCLFHTLLMNLERLMNKISHFPKNWHLQLKSTIVCFVRKYDSEYQGQTKYSVVRAYTMKEMLEHALILTNPKEIDTSSDLSINATSGMKEKEQMFTPTTKLVLENIAESTAIAETKITPTTRAKRGLSFTDVDVDSLSERMETEVVAELSSESKKDSTTATSTKASPSNKTCGKVKLNGRFLRSLMYASVN</sequence>
<feature type="region of interest" description="Disordered" evidence="1">
    <location>
        <begin position="149"/>
        <end position="173"/>
    </location>
</feature>
<feature type="compositionally biased region" description="Low complexity" evidence="1">
    <location>
        <begin position="160"/>
        <end position="173"/>
    </location>
</feature>
<accession>A0ABD2Z9W4</accession>
<reference evidence="2 3" key="1">
    <citation type="submission" date="2024-11" db="EMBL/GenBank/DDBJ databases">
        <title>A near-complete genome assembly of Cinchona calisaya.</title>
        <authorList>
            <person name="Lian D.C."/>
            <person name="Zhao X.W."/>
            <person name="Wei L."/>
        </authorList>
    </citation>
    <scope>NUCLEOTIDE SEQUENCE [LARGE SCALE GENOMIC DNA]</scope>
    <source>
        <tissue evidence="2">Nenye</tissue>
    </source>
</reference>
<keyword evidence="3" id="KW-1185">Reference proteome</keyword>
<evidence type="ECO:0000313" key="2">
    <source>
        <dbReference type="EMBL" id="KAL3516269.1"/>
    </source>
</evidence>
<evidence type="ECO:0000313" key="3">
    <source>
        <dbReference type="Proteomes" id="UP001630127"/>
    </source>
</evidence>
<dbReference type="AlphaFoldDB" id="A0ABD2Z9W4"/>
<name>A0ABD2Z9W4_9GENT</name>
<comment type="caution">
    <text evidence="2">The sequence shown here is derived from an EMBL/GenBank/DDBJ whole genome shotgun (WGS) entry which is preliminary data.</text>
</comment>